<protein>
    <submittedName>
        <fullName evidence="1">Uncharacterized protein</fullName>
    </submittedName>
</protein>
<organism evidence="1 2">
    <name type="scientific">Tetranychus urticae</name>
    <name type="common">Two-spotted spider mite</name>
    <dbReference type="NCBI Taxonomy" id="32264"/>
    <lineage>
        <taxon>Eukaryota</taxon>
        <taxon>Metazoa</taxon>
        <taxon>Ecdysozoa</taxon>
        <taxon>Arthropoda</taxon>
        <taxon>Chelicerata</taxon>
        <taxon>Arachnida</taxon>
        <taxon>Acari</taxon>
        <taxon>Acariformes</taxon>
        <taxon>Trombidiformes</taxon>
        <taxon>Prostigmata</taxon>
        <taxon>Eleutherengona</taxon>
        <taxon>Raphignathae</taxon>
        <taxon>Tetranychoidea</taxon>
        <taxon>Tetranychidae</taxon>
        <taxon>Tetranychus</taxon>
    </lineage>
</organism>
<dbReference type="EMBL" id="CAEY01002010">
    <property type="status" value="NOT_ANNOTATED_CDS"/>
    <property type="molecule type" value="Genomic_DNA"/>
</dbReference>
<name>T1KD65_TETUR</name>
<dbReference type="EnsemblMetazoa" id="tetur09g01830.1">
    <property type="protein sequence ID" value="tetur09g01830.1"/>
    <property type="gene ID" value="tetur09g01830"/>
</dbReference>
<dbReference type="HOGENOM" id="CLU_3242773_0_0_1"/>
<accession>T1KD65</accession>
<sequence length="43" mass="4755">MVEQTGKIGLTELTSQLLVLHFDHSTDLVLKQISTIKKSCKLG</sequence>
<evidence type="ECO:0000313" key="1">
    <source>
        <dbReference type="EnsemblMetazoa" id="tetur09g01830.1"/>
    </source>
</evidence>
<reference evidence="2" key="1">
    <citation type="submission" date="2011-08" db="EMBL/GenBank/DDBJ databases">
        <authorList>
            <person name="Rombauts S."/>
        </authorList>
    </citation>
    <scope>NUCLEOTIDE SEQUENCE</scope>
    <source>
        <strain evidence="2">London</strain>
    </source>
</reference>
<evidence type="ECO:0000313" key="2">
    <source>
        <dbReference type="Proteomes" id="UP000015104"/>
    </source>
</evidence>
<dbReference type="Proteomes" id="UP000015104">
    <property type="component" value="Unassembled WGS sequence"/>
</dbReference>
<dbReference type="AlphaFoldDB" id="T1KD65"/>
<proteinExistence type="predicted"/>
<keyword evidence="2" id="KW-1185">Reference proteome</keyword>
<reference evidence="1" key="2">
    <citation type="submission" date="2015-06" db="UniProtKB">
        <authorList>
            <consortium name="EnsemblMetazoa"/>
        </authorList>
    </citation>
    <scope>IDENTIFICATION</scope>
</reference>